<gene>
    <name evidence="1" type="ORF">RHMOL_Rhmol04G0186100</name>
</gene>
<dbReference type="Proteomes" id="UP001062846">
    <property type="component" value="Chromosome 4"/>
</dbReference>
<accession>A0ACC0P1W1</accession>
<protein>
    <submittedName>
        <fullName evidence="1">Uncharacterized protein</fullName>
    </submittedName>
</protein>
<keyword evidence="2" id="KW-1185">Reference proteome</keyword>
<organism evidence="1 2">
    <name type="scientific">Rhododendron molle</name>
    <name type="common">Chinese azalea</name>
    <name type="synonym">Azalea mollis</name>
    <dbReference type="NCBI Taxonomy" id="49168"/>
    <lineage>
        <taxon>Eukaryota</taxon>
        <taxon>Viridiplantae</taxon>
        <taxon>Streptophyta</taxon>
        <taxon>Embryophyta</taxon>
        <taxon>Tracheophyta</taxon>
        <taxon>Spermatophyta</taxon>
        <taxon>Magnoliopsida</taxon>
        <taxon>eudicotyledons</taxon>
        <taxon>Gunneridae</taxon>
        <taxon>Pentapetalae</taxon>
        <taxon>asterids</taxon>
        <taxon>Ericales</taxon>
        <taxon>Ericaceae</taxon>
        <taxon>Ericoideae</taxon>
        <taxon>Rhodoreae</taxon>
        <taxon>Rhododendron</taxon>
    </lineage>
</organism>
<name>A0ACC0P1W1_RHOML</name>
<comment type="caution">
    <text evidence="1">The sequence shown here is derived from an EMBL/GenBank/DDBJ whole genome shotgun (WGS) entry which is preliminary data.</text>
</comment>
<reference evidence="1" key="1">
    <citation type="submission" date="2022-02" db="EMBL/GenBank/DDBJ databases">
        <title>Plant Genome Project.</title>
        <authorList>
            <person name="Zhang R.-G."/>
        </authorList>
    </citation>
    <scope>NUCLEOTIDE SEQUENCE</scope>
    <source>
        <strain evidence="1">AT1</strain>
    </source>
</reference>
<proteinExistence type="predicted"/>
<dbReference type="EMBL" id="CM046391">
    <property type="protein sequence ID" value="KAI8559595.1"/>
    <property type="molecule type" value="Genomic_DNA"/>
</dbReference>
<evidence type="ECO:0000313" key="2">
    <source>
        <dbReference type="Proteomes" id="UP001062846"/>
    </source>
</evidence>
<sequence length="142" mass="16325">MSVGFHAYYSTFTERFYKHLRVNPRPKNKRAQSVTLAERGKKAKWRNKYRGIGENTKSKEGQCQGGPKKKYTFHVPPPFIPRDHISAFSRARRNRDEFSRGSLGEREELEADRDMADRRGGRRGLGPGHLLLVPVGELEEIA</sequence>
<evidence type="ECO:0000313" key="1">
    <source>
        <dbReference type="EMBL" id="KAI8559595.1"/>
    </source>
</evidence>